<dbReference type="EMBL" id="FOLT01000003">
    <property type="protein sequence ID" value="SFC10650.1"/>
    <property type="molecule type" value="Genomic_DNA"/>
</dbReference>
<dbReference type="CDD" id="cd04647">
    <property type="entry name" value="LbH_MAT_like"/>
    <property type="match status" value="1"/>
</dbReference>
<dbReference type="AlphaFoldDB" id="A0A1I1GNF7"/>
<sequence length="180" mass="19259">MNSRNILQKAYNFLVYILLMQLILGVLNLLPNFKLSNQIRGFLIKPFFKECGKNFQIAKGAIINLPRNIQIGDNVYIAHDAWINGTGGLIIGDGVIISPKVVIATTKHKYVNGAVSLVASENGPINIGNGSWISSNSTLTMNINIGAGCIIGANSAVTKDIPENSFAGGVPAKIIKPLNN</sequence>
<protein>
    <submittedName>
        <fullName evidence="4">Transferase hexapeptide (Six repeat-containing protein)</fullName>
    </submittedName>
</protein>
<evidence type="ECO:0000256" key="2">
    <source>
        <dbReference type="ARBA" id="ARBA00022679"/>
    </source>
</evidence>
<keyword evidence="2 4" id="KW-0808">Transferase</keyword>
<dbReference type="RefSeq" id="WP_091528847.1">
    <property type="nucleotide sequence ID" value="NZ_FOLT01000003.1"/>
</dbReference>
<organism evidence="4 5">
    <name type="scientific">Alkalibacterium subtropicum</name>
    <dbReference type="NCBI Taxonomy" id="753702"/>
    <lineage>
        <taxon>Bacteria</taxon>
        <taxon>Bacillati</taxon>
        <taxon>Bacillota</taxon>
        <taxon>Bacilli</taxon>
        <taxon>Lactobacillales</taxon>
        <taxon>Carnobacteriaceae</taxon>
        <taxon>Alkalibacterium</taxon>
    </lineage>
</organism>
<dbReference type="SUPFAM" id="SSF51161">
    <property type="entry name" value="Trimeric LpxA-like enzymes"/>
    <property type="match status" value="1"/>
</dbReference>
<name>A0A1I1GNF7_9LACT</name>
<dbReference type="STRING" id="753702.SAMN04488102_10366"/>
<dbReference type="Proteomes" id="UP000199612">
    <property type="component" value="Unassembled WGS sequence"/>
</dbReference>
<dbReference type="InterPro" id="IPR051159">
    <property type="entry name" value="Hexapeptide_acetyltransf"/>
</dbReference>
<comment type="similarity">
    <text evidence="1">Belongs to the transferase hexapeptide repeat family.</text>
</comment>
<evidence type="ECO:0000256" key="1">
    <source>
        <dbReference type="ARBA" id="ARBA00007274"/>
    </source>
</evidence>
<gene>
    <name evidence="4" type="ORF">SAMN04488102_10366</name>
</gene>
<keyword evidence="3" id="KW-0812">Transmembrane</keyword>
<keyword evidence="3" id="KW-0472">Membrane</keyword>
<dbReference type="GO" id="GO:0008374">
    <property type="term" value="F:O-acyltransferase activity"/>
    <property type="evidence" value="ECO:0007669"/>
    <property type="project" value="TreeGrafter"/>
</dbReference>
<accession>A0A1I1GNF7</accession>
<dbReference type="PANTHER" id="PTHR23416">
    <property type="entry name" value="SIALIC ACID SYNTHASE-RELATED"/>
    <property type="match status" value="1"/>
</dbReference>
<keyword evidence="3" id="KW-1133">Transmembrane helix</keyword>
<dbReference type="Gene3D" id="2.160.10.10">
    <property type="entry name" value="Hexapeptide repeat proteins"/>
    <property type="match status" value="1"/>
</dbReference>
<dbReference type="PANTHER" id="PTHR23416:SF23">
    <property type="entry name" value="ACETYLTRANSFERASE C18B11.09C-RELATED"/>
    <property type="match status" value="1"/>
</dbReference>
<evidence type="ECO:0000256" key="3">
    <source>
        <dbReference type="SAM" id="Phobius"/>
    </source>
</evidence>
<reference evidence="5" key="1">
    <citation type="submission" date="2016-10" db="EMBL/GenBank/DDBJ databases">
        <authorList>
            <person name="Varghese N."/>
            <person name="Submissions S."/>
        </authorList>
    </citation>
    <scope>NUCLEOTIDE SEQUENCE [LARGE SCALE GENOMIC DNA]</scope>
    <source>
        <strain evidence="5">DSM 23664</strain>
    </source>
</reference>
<keyword evidence="5" id="KW-1185">Reference proteome</keyword>
<feature type="transmembrane region" description="Helical" evidence="3">
    <location>
        <begin position="13"/>
        <end position="30"/>
    </location>
</feature>
<proteinExistence type="inferred from homology"/>
<dbReference type="GO" id="GO:0005829">
    <property type="term" value="C:cytosol"/>
    <property type="evidence" value="ECO:0007669"/>
    <property type="project" value="TreeGrafter"/>
</dbReference>
<dbReference type="InterPro" id="IPR011004">
    <property type="entry name" value="Trimer_LpxA-like_sf"/>
</dbReference>
<evidence type="ECO:0000313" key="5">
    <source>
        <dbReference type="Proteomes" id="UP000199612"/>
    </source>
</evidence>
<dbReference type="OrthoDB" id="9812571at2"/>
<evidence type="ECO:0000313" key="4">
    <source>
        <dbReference type="EMBL" id="SFC10650.1"/>
    </source>
</evidence>